<feature type="non-terminal residue" evidence="2">
    <location>
        <position position="476"/>
    </location>
</feature>
<keyword evidence="1" id="KW-0812">Transmembrane</keyword>
<proteinExistence type="predicted"/>
<evidence type="ECO:0000313" key="2">
    <source>
        <dbReference type="EMBL" id="RTG90489.1"/>
    </source>
</evidence>
<comment type="caution">
    <text evidence="2">The sequence shown here is derived from an EMBL/GenBank/DDBJ whole genome shotgun (WGS) entry which is preliminary data.</text>
</comment>
<keyword evidence="1" id="KW-1133">Transmembrane helix</keyword>
<organism evidence="2 3">
    <name type="scientific">Schistosoma bovis</name>
    <name type="common">Blood fluke</name>
    <dbReference type="NCBI Taxonomy" id="6184"/>
    <lineage>
        <taxon>Eukaryota</taxon>
        <taxon>Metazoa</taxon>
        <taxon>Spiralia</taxon>
        <taxon>Lophotrochozoa</taxon>
        <taxon>Platyhelminthes</taxon>
        <taxon>Trematoda</taxon>
        <taxon>Digenea</taxon>
        <taxon>Strigeidida</taxon>
        <taxon>Schistosomatoidea</taxon>
        <taxon>Schistosomatidae</taxon>
        <taxon>Schistosoma</taxon>
    </lineage>
</organism>
<dbReference type="Proteomes" id="UP000290809">
    <property type="component" value="Unassembled WGS sequence"/>
</dbReference>
<dbReference type="AlphaFoldDB" id="A0A430QS22"/>
<sequence>MLSVMFSKIKTQLKIIMENIQSSLDLSIVSESCYVFILSYLTEQHIPAYYVLMPPTTMEGRLFGLLAAAGGMISKSSDLFTFTQNSSFTIKSSTTGLYPNIHNLSSNDCKSSNVNISLHSKRSAYLRKITSLLGYSILCDNPLPSNELDDLLMLDNFLSSFIKTQMLSSSSPLPLSSTSRTDSSIFSVVWNRMSSMMLNLTNNLNLSTSSSVTTILSSPTSTDNDSLTKSQLDSSQTVKILTWLRICNLLSELESVSGQIGWHPGIKLIRKPNNSLKFIVKKSTSQEFKQIVELCNEIILLINRSCSRVEFLSKLDNSKLHHPHHHYPLNHNNKQENNLIYKIPDYFIHAIIYCLLSMNSLLDQETSMYLISHLLFFFVIIIHTAPNEISPKDRFFGICEIYSHIYFLQNKLDFLHSDLFISMCIQNSLHLPLLFIILCRLNYLYRSMNNSTLSIIHEEHNMIIADSMHWLHSIGI</sequence>
<accession>A0A430QS22</accession>
<reference evidence="2 3" key="1">
    <citation type="journal article" date="2019" name="PLoS Pathog.">
        <title>Genome sequence of the bovine parasite Schistosoma bovis Tanzania.</title>
        <authorList>
            <person name="Oey H."/>
            <person name="Zakrzewski M."/>
            <person name="Gobert G."/>
            <person name="Gravermann K."/>
            <person name="Stoye J."/>
            <person name="Jones M."/>
            <person name="Mcmanus D."/>
            <person name="Krause L."/>
        </authorList>
    </citation>
    <scope>NUCLEOTIDE SEQUENCE [LARGE SCALE GENOMIC DNA]</scope>
    <source>
        <strain evidence="2 3">TAN1997</strain>
    </source>
</reference>
<name>A0A430QS22_SCHBO</name>
<dbReference type="EMBL" id="QMKO01001442">
    <property type="protein sequence ID" value="RTG90489.1"/>
    <property type="molecule type" value="Genomic_DNA"/>
</dbReference>
<feature type="transmembrane region" description="Helical" evidence="1">
    <location>
        <begin position="339"/>
        <end position="356"/>
    </location>
</feature>
<gene>
    <name evidence="2" type="ORF">DC041_0001275</name>
</gene>
<keyword evidence="3" id="KW-1185">Reference proteome</keyword>
<evidence type="ECO:0000313" key="3">
    <source>
        <dbReference type="Proteomes" id="UP000290809"/>
    </source>
</evidence>
<feature type="transmembrane region" description="Helical" evidence="1">
    <location>
        <begin position="419"/>
        <end position="439"/>
    </location>
</feature>
<evidence type="ECO:0000256" key="1">
    <source>
        <dbReference type="SAM" id="Phobius"/>
    </source>
</evidence>
<feature type="transmembrane region" description="Helical" evidence="1">
    <location>
        <begin position="368"/>
        <end position="386"/>
    </location>
</feature>
<protein>
    <submittedName>
        <fullName evidence="2">Uncharacterized protein</fullName>
    </submittedName>
</protein>
<dbReference type="STRING" id="6184.A0A430QS22"/>
<keyword evidence="1" id="KW-0472">Membrane</keyword>